<accession>A0AAV3PCH1</accession>
<comment type="caution">
    <text evidence="6">The sequence shown here is derived from an EMBL/GenBank/DDBJ whole genome shotgun (WGS) entry which is preliminary data.</text>
</comment>
<evidence type="ECO:0000259" key="5">
    <source>
        <dbReference type="PROSITE" id="PS50942"/>
    </source>
</evidence>
<proteinExistence type="predicted"/>
<dbReference type="SUPFAM" id="SSF48464">
    <property type="entry name" value="ENTH/VHS domain"/>
    <property type="match status" value="1"/>
</dbReference>
<organism evidence="6 7">
    <name type="scientific">Lithospermum erythrorhizon</name>
    <name type="common">Purple gromwell</name>
    <name type="synonym">Lithospermum officinale var. erythrorhizon</name>
    <dbReference type="NCBI Taxonomy" id="34254"/>
    <lineage>
        <taxon>Eukaryota</taxon>
        <taxon>Viridiplantae</taxon>
        <taxon>Streptophyta</taxon>
        <taxon>Embryophyta</taxon>
        <taxon>Tracheophyta</taxon>
        <taxon>Spermatophyta</taxon>
        <taxon>Magnoliopsida</taxon>
        <taxon>eudicotyledons</taxon>
        <taxon>Gunneridae</taxon>
        <taxon>Pentapetalae</taxon>
        <taxon>asterids</taxon>
        <taxon>lamiids</taxon>
        <taxon>Boraginales</taxon>
        <taxon>Boraginaceae</taxon>
        <taxon>Boraginoideae</taxon>
        <taxon>Lithospermeae</taxon>
        <taxon>Lithospermum</taxon>
    </lineage>
</organism>
<dbReference type="EMBL" id="BAABME010001151">
    <property type="protein sequence ID" value="GAA0147873.1"/>
    <property type="molecule type" value="Genomic_DNA"/>
</dbReference>
<keyword evidence="6" id="KW-0946">Virion</keyword>
<dbReference type="GO" id="GO:0072583">
    <property type="term" value="P:clathrin-dependent endocytosis"/>
    <property type="evidence" value="ECO:0007669"/>
    <property type="project" value="InterPro"/>
</dbReference>
<name>A0AAV3PCH1_LITER</name>
<gene>
    <name evidence="6" type="ORF">LIER_07469</name>
</gene>
<dbReference type="GO" id="GO:0048268">
    <property type="term" value="P:clathrin coat assembly"/>
    <property type="evidence" value="ECO:0007669"/>
    <property type="project" value="InterPro"/>
</dbReference>
<dbReference type="PANTHER" id="PTHR22951">
    <property type="entry name" value="CLATHRIN ASSEMBLY PROTEIN"/>
    <property type="match status" value="1"/>
</dbReference>
<dbReference type="InterPro" id="IPR045192">
    <property type="entry name" value="AP180-like"/>
</dbReference>
<reference evidence="6 7" key="1">
    <citation type="submission" date="2024-01" db="EMBL/GenBank/DDBJ databases">
        <title>The complete chloroplast genome sequence of Lithospermum erythrorhizon: insights into the phylogenetic relationship among Boraginaceae species and the maternal lineages of purple gromwells.</title>
        <authorList>
            <person name="Okada T."/>
            <person name="Watanabe K."/>
        </authorList>
    </citation>
    <scope>NUCLEOTIDE SEQUENCE [LARGE SCALE GENOMIC DNA]</scope>
</reference>
<keyword evidence="7" id="KW-1185">Reference proteome</keyword>
<dbReference type="GO" id="GO:0005905">
    <property type="term" value="C:clathrin-coated pit"/>
    <property type="evidence" value="ECO:0007669"/>
    <property type="project" value="TreeGrafter"/>
</dbReference>
<dbReference type="GO" id="GO:0005546">
    <property type="term" value="F:phosphatidylinositol-4,5-bisphosphate binding"/>
    <property type="evidence" value="ECO:0007669"/>
    <property type="project" value="TreeGrafter"/>
</dbReference>
<dbReference type="PANTHER" id="PTHR22951:SF22">
    <property type="entry name" value="ENTH DOMAIN-CONTAINING PROTEIN"/>
    <property type="match status" value="1"/>
</dbReference>
<dbReference type="GO" id="GO:0000149">
    <property type="term" value="F:SNARE binding"/>
    <property type="evidence" value="ECO:0007669"/>
    <property type="project" value="TreeGrafter"/>
</dbReference>
<dbReference type="Gene3D" id="1.25.40.90">
    <property type="match status" value="1"/>
</dbReference>
<dbReference type="GO" id="GO:0005794">
    <property type="term" value="C:Golgi apparatus"/>
    <property type="evidence" value="ECO:0007669"/>
    <property type="project" value="UniProtKB-SubCell"/>
</dbReference>
<dbReference type="Gene3D" id="1.20.58.150">
    <property type="entry name" value="ANTH domain"/>
    <property type="match status" value="1"/>
</dbReference>
<dbReference type="Pfam" id="PF07651">
    <property type="entry name" value="ANTH"/>
    <property type="match status" value="2"/>
</dbReference>
<keyword evidence="6" id="KW-0167">Capsid protein</keyword>
<dbReference type="PROSITE" id="PS50942">
    <property type="entry name" value="ENTH"/>
    <property type="match status" value="1"/>
</dbReference>
<evidence type="ECO:0000313" key="6">
    <source>
        <dbReference type="EMBL" id="GAA0147873.1"/>
    </source>
</evidence>
<dbReference type="GO" id="GO:0006900">
    <property type="term" value="P:vesicle budding from membrane"/>
    <property type="evidence" value="ECO:0007669"/>
    <property type="project" value="TreeGrafter"/>
</dbReference>
<sequence length="440" mass="49931">MHRRMMKIVSSIKEKSCVSFAKIATIGGYCDIDHIITKATSPDDLPLNENYIQELMKIFSISPSSYKSFSLSFTQRFRKTQSWKVALKCLLLLHRLLLSSKEMDNHFRTELLCSRTDGFKNLYPCFFKDCSSSLYSDEHTIFIRSYARLLYEAINCFPLETKMSIEILIQELSRLQSLIDKVIDCKPNKEIARSLLIKSAMKCIIRDSFSCYMTFKNELVVVLDNLPYGSCQPAFDVYKKAALQADQLCEFYDWCKNIGFCGAYEYPFVHRIPVFQIEVLANFLKGVGVGVGQTGQLTTESWLLSSETPSGSTTLSGSTSAEDENMALVTFDDHGEKGGFEKIVEMEPLIQFDDDSLDWEALLDASIKPHWVVSEYLSTSNILHDDNSVNGWEIQLYGHNSVPFDLNSSQQADDSEIDTLRISMQPQISLGSMNLHCLSQ</sequence>
<evidence type="ECO:0000256" key="2">
    <source>
        <dbReference type="ARBA" id="ARBA00004555"/>
    </source>
</evidence>
<feature type="domain" description="ENTH" evidence="5">
    <location>
        <begin position="24"/>
        <end position="164"/>
    </location>
</feature>
<dbReference type="GO" id="GO:0032050">
    <property type="term" value="F:clathrin heavy chain binding"/>
    <property type="evidence" value="ECO:0007669"/>
    <property type="project" value="TreeGrafter"/>
</dbReference>
<protein>
    <submittedName>
        <fullName evidence="6">Vesicle coat protein</fullName>
    </submittedName>
</protein>
<comment type="subcellular location">
    <subcellularLocation>
        <location evidence="1">Cytoplasmic vesicle</location>
        <location evidence="1">Clathrin-coated vesicle</location>
    </subcellularLocation>
    <subcellularLocation>
        <location evidence="2">Golgi apparatus</location>
    </subcellularLocation>
</comment>
<evidence type="ECO:0000256" key="3">
    <source>
        <dbReference type="ARBA" id="ARBA00023034"/>
    </source>
</evidence>
<keyword evidence="4" id="KW-0968">Cytoplasmic vesicle</keyword>
<dbReference type="InterPro" id="IPR011417">
    <property type="entry name" value="ANTH_dom"/>
</dbReference>
<dbReference type="GO" id="GO:0005545">
    <property type="term" value="F:1-phosphatidylinositol binding"/>
    <property type="evidence" value="ECO:0007669"/>
    <property type="project" value="InterPro"/>
</dbReference>
<dbReference type="Proteomes" id="UP001454036">
    <property type="component" value="Unassembled WGS sequence"/>
</dbReference>
<dbReference type="InterPro" id="IPR013809">
    <property type="entry name" value="ENTH"/>
</dbReference>
<dbReference type="GO" id="GO:0030136">
    <property type="term" value="C:clathrin-coated vesicle"/>
    <property type="evidence" value="ECO:0007669"/>
    <property type="project" value="UniProtKB-SubCell"/>
</dbReference>
<dbReference type="AlphaFoldDB" id="A0AAV3PCH1"/>
<dbReference type="InterPro" id="IPR014712">
    <property type="entry name" value="ANTH_dom_sf"/>
</dbReference>
<evidence type="ECO:0000256" key="1">
    <source>
        <dbReference type="ARBA" id="ARBA00004132"/>
    </source>
</evidence>
<keyword evidence="3" id="KW-0333">Golgi apparatus</keyword>
<evidence type="ECO:0000313" key="7">
    <source>
        <dbReference type="Proteomes" id="UP001454036"/>
    </source>
</evidence>
<evidence type="ECO:0000256" key="4">
    <source>
        <dbReference type="ARBA" id="ARBA00023329"/>
    </source>
</evidence>
<dbReference type="InterPro" id="IPR008942">
    <property type="entry name" value="ENTH_VHS"/>
</dbReference>
<dbReference type="SUPFAM" id="SSF89009">
    <property type="entry name" value="GAT-like domain"/>
    <property type="match status" value="1"/>
</dbReference>